<protein>
    <submittedName>
        <fullName evidence="1">Uncharacterized protein</fullName>
    </submittedName>
</protein>
<organism evidence="1 2">
    <name type="scientific">Litomosoides sigmodontis</name>
    <name type="common">Filarial nematode worm</name>
    <dbReference type="NCBI Taxonomy" id="42156"/>
    <lineage>
        <taxon>Eukaryota</taxon>
        <taxon>Metazoa</taxon>
        <taxon>Ecdysozoa</taxon>
        <taxon>Nematoda</taxon>
        <taxon>Chromadorea</taxon>
        <taxon>Rhabditida</taxon>
        <taxon>Spirurina</taxon>
        <taxon>Spiruromorpha</taxon>
        <taxon>Filarioidea</taxon>
        <taxon>Onchocercidae</taxon>
        <taxon>Litomosoides</taxon>
    </lineage>
</organism>
<proteinExistence type="predicted"/>
<dbReference type="EMBL" id="UYRX01000026">
    <property type="protein sequence ID" value="VDK69836.1"/>
    <property type="molecule type" value="Genomic_DNA"/>
</dbReference>
<reference evidence="1 2" key="1">
    <citation type="submission" date="2018-08" db="EMBL/GenBank/DDBJ databases">
        <authorList>
            <person name="Laetsch R D."/>
            <person name="Stevens L."/>
            <person name="Kumar S."/>
            <person name="Blaxter L. M."/>
        </authorList>
    </citation>
    <scope>NUCLEOTIDE SEQUENCE [LARGE SCALE GENOMIC DNA]</scope>
</reference>
<evidence type="ECO:0000313" key="1">
    <source>
        <dbReference type="EMBL" id="VDK69836.1"/>
    </source>
</evidence>
<dbReference type="Proteomes" id="UP000277928">
    <property type="component" value="Unassembled WGS sequence"/>
</dbReference>
<gene>
    <name evidence="1" type="ORF">NLS_LOCUS903</name>
</gene>
<sequence>MTNSVDRIITQIKKEDIDIENQCFAPEEFKNGSKLIRLSMNCSSEKIQDNNCRDITVSEASVLLDCLSKPSDLLTNQLTDFMSEDCSLVRTTKAMEHEPYEVCPTGSPVTTAGIATFNDSIYIL</sequence>
<dbReference type="OrthoDB" id="5876254at2759"/>
<accession>A0A3P6S6A5</accession>
<name>A0A3P6S6A5_LITSI</name>
<dbReference type="AlphaFoldDB" id="A0A3P6S6A5"/>
<keyword evidence="2" id="KW-1185">Reference proteome</keyword>
<evidence type="ECO:0000313" key="2">
    <source>
        <dbReference type="Proteomes" id="UP000277928"/>
    </source>
</evidence>